<dbReference type="GO" id="GO:0022857">
    <property type="term" value="F:transmembrane transporter activity"/>
    <property type="evidence" value="ECO:0007669"/>
    <property type="project" value="InterPro"/>
</dbReference>
<dbReference type="Proteomes" id="UP001388673">
    <property type="component" value="Unassembled WGS sequence"/>
</dbReference>
<evidence type="ECO:0000313" key="7">
    <source>
        <dbReference type="EMBL" id="KAK8866186.1"/>
    </source>
</evidence>
<dbReference type="RefSeq" id="XP_066805665.1">
    <property type="nucleotide sequence ID" value="XM_066944464.1"/>
</dbReference>
<dbReference type="InterPro" id="IPR020846">
    <property type="entry name" value="MFS_dom"/>
</dbReference>
<feature type="transmembrane region" description="Helical" evidence="5">
    <location>
        <begin position="367"/>
        <end position="389"/>
    </location>
</feature>
<feature type="transmembrane region" description="Helical" evidence="5">
    <location>
        <begin position="141"/>
        <end position="159"/>
    </location>
</feature>
<protein>
    <recommendedName>
        <fullName evidence="6">Major facilitator superfamily (MFS) profile domain-containing protein</fullName>
    </recommendedName>
</protein>
<keyword evidence="3 5" id="KW-1133">Transmembrane helix</keyword>
<dbReference type="SUPFAM" id="SSF103473">
    <property type="entry name" value="MFS general substrate transporter"/>
    <property type="match status" value="1"/>
</dbReference>
<dbReference type="InterPro" id="IPR036259">
    <property type="entry name" value="MFS_trans_sf"/>
</dbReference>
<dbReference type="FunFam" id="1.20.1250.20:FF:000011">
    <property type="entry name" value="MFS multidrug transporter, putative"/>
    <property type="match status" value="1"/>
</dbReference>
<evidence type="ECO:0000256" key="1">
    <source>
        <dbReference type="ARBA" id="ARBA00004141"/>
    </source>
</evidence>
<reference evidence="7 8" key="1">
    <citation type="journal article" date="2024" name="bioRxiv">
        <title>Comparative genomics of Cryptococcus and Kwoniella reveals pathogenesis evolution and contrasting karyotype dynamics via intercentromeric recombination or chromosome fusion.</title>
        <authorList>
            <person name="Coelho M.A."/>
            <person name="David-Palma M."/>
            <person name="Shea T."/>
            <person name="Bowers K."/>
            <person name="McGinley-Smith S."/>
            <person name="Mohammad A.W."/>
            <person name="Gnirke A."/>
            <person name="Yurkov A.M."/>
            <person name="Nowrousian M."/>
            <person name="Sun S."/>
            <person name="Cuomo C.A."/>
            <person name="Heitman J."/>
        </authorList>
    </citation>
    <scope>NUCLEOTIDE SEQUENCE [LARGE SCALE GENOMIC DNA]</scope>
    <source>
        <strain evidence="7 8">CBS 13917</strain>
    </source>
</reference>
<evidence type="ECO:0000256" key="2">
    <source>
        <dbReference type="ARBA" id="ARBA00022692"/>
    </source>
</evidence>
<organism evidence="7 8">
    <name type="scientific">Kwoniella newhampshirensis</name>
    <dbReference type="NCBI Taxonomy" id="1651941"/>
    <lineage>
        <taxon>Eukaryota</taxon>
        <taxon>Fungi</taxon>
        <taxon>Dikarya</taxon>
        <taxon>Basidiomycota</taxon>
        <taxon>Agaricomycotina</taxon>
        <taxon>Tremellomycetes</taxon>
        <taxon>Tremellales</taxon>
        <taxon>Cryptococcaceae</taxon>
        <taxon>Kwoniella</taxon>
    </lineage>
</organism>
<dbReference type="GO" id="GO:0005886">
    <property type="term" value="C:plasma membrane"/>
    <property type="evidence" value="ECO:0007669"/>
    <property type="project" value="TreeGrafter"/>
</dbReference>
<evidence type="ECO:0000313" key="8">
    <source>
        <dbReference type="Proteomes" id="UP001388673"/>
    </source>
</evidence>
<keyword evidence="4 5" id="KW-0472">Membrane</keyword>
<feature type="transmembrane region" description="Helical" evidence="5">
    <location>
        <begin position="335"/>
        <end position="361"/>
    </location>
</feature>
<gene>
    <name evidence="7" type="ORF">IAR55_001337</name>
</gene>
<accession>A0AAW0Z5K2</accession>
<feature type="transmembrane region" description="Helical" evidence="5">
    <location>
        <begin position="260"/>
        <end position="288"/>
    </location>
</feature>
<feature type="transmembrane region" description="Helical" evidence="5">
    <location>
        <begin position="410"/>
        <end position="431"/>
    </location>
</feature>
<dbReference type="AlphaFoldDB" id="A0AAW0Z5K2"/>
<evidence type="ECO:0000259" key="6">
    <source>
        <dbReference type="PROSITE" id="PS50850"/>
    </source>
</evidence>
<name>A0AAW0Z5K2_9TREE</name>
<dbReference type="Gene3D" id="1.20.1250.20">
    <property type="entry name" value="MFS general substrate transporter like domains"/>
    <property type="match status" value="1"/>
</dbReference>
<dbReference type="CDD" id="cd17323">
    <property type="entry name" value="MFS_Tpo1_MDR_like"/>
    <property type="match status" value="1"/>
</dbReference>
<dbReference type="EMBL" id="JBCAWK010000002">
    <property type="protein sequence ID" value="KAK8866186.1"/>
    <property type="molecule type" value="Genomic_DNA"/>
</dbReference>
<proteinExistence type="predicted"/>
<sequence length="541" mass="59096">MIEPVEAELAQPPIYTNEQEEALREEAVEEPNHVTRIASRLSHTATRTSQVGIAPALQYGSQTSTLDDRTGAIAVKEKGADGRTIVHFEAGEAPREWSKFNKWYATATASLLCLTVALGSAMPTGDLPGAARTLHVSDEAIYLSITLFVAGFGIGPLLFAPLSEVVGRRPIYAVSIFFYFIFTLPSALAPNIATMLAGRMIAGLASSAPFTNVGGTISDVWAVEDRGIPMAVFSSTLFMGPCLGPLFGGWIAQRTGQWRWIYWVLFILCGASIPMTIFMPETLAPVLLRKKAARLNKVQNDTVYVAEHDLHRLPFAATMKIALARPIIFMFTEPIIIFMTIYLSFIYALLYATFFAFPIAFEEIRGWGMGMTGVSFVSIIIGIAIANLCMPVQERLYRRHTAKYGNTAEARLYPMMLGACILPPALFILAFTSYDGISWVGPCAAGVLFGFSFVFIYISGNSYIVDSYANYAASAISAKNMTRSLIGASVPLWITQLFHNLGFQYAGLLLALVSVVIGPIPFFFFFKGGAVRKNSKRAVSC</sequence>
<dbReference type="GeneID" id="92178596"/>
<keyword evidence="2 5" id="KW-0812">Transmembrane</keyword>
<keyword evidence="8" id="KW-1185">Reference proteome</keyword>
<comment type="caution">
    <text evidence="7">The sequence shown here is derived from an EMBL/GenBank/DDBJ whole genome shotgun (WGS) entry which is preliminary data.</text>
</comment>
<evidence type="ECO:0000256" key="5">
    <source>
        <dbReference type="SAM" id="Phobius"/>
    </source>
</evidence>
<feature type="transmembrane region" description="Helical" evidence="5">
    <location>
        <begin position="481"/>
        <end position="499"/>
    </location>
</feature>
<dbReference type="Pfam" id="PF07690">
    <property type="entry name" value="MFS_1"/>
    <property type="match status" value="1"/>
</dbReference>
<evidence type="ECO:0000256" key="3">
    <source>
        <dbReference type="ARBA" id="ARBA00022989"/>
    </source>
</evidence>
<feature type="transmembrane region" description="Helical" evidence="5">
    <location>
        <begin position="103"/>
        <end position="121"/>
    </location>
</feature>
<dbReference type="KEGG" id="kne:92178596"/>
<comment type="subcellular location">
    <subcellularLocation>
        <location evidence="1">Membrane</location>
        <topology evidence="1">Multi-pass membrane protein</topology>
    </subcellularLocation>
</comment>
<dbReference type="PROSITE" id="PS50850">
    <property type="entry name" value="MFS"/>
    <property type="match status" value="1"/>
</dbReference>
<dbReference type="PANTHER" id="PTHR23502:SF48">
    <property type="entry name" value="MULTIDRUG TRANSPORTER, PUTATIVE (AFU_ORTHOLOGUE AFUA_5G02700)-RELATED"/>
    <property type="match status" value="1"/>
</dbReference>
<feature type="transmembrane region" description="Helical" evidence="5">
    <location>
        <begin position="230"/>
        <end position="248"/>
    </location>
</feature>
<feature type="transmembrane region" description="Helical" evidence="5">
    <location>
        <begin position="201"/>
        <end position="223"/>
    </location>
</feature>
<feature type="transmembrane region" description="Helical" evidence="5">
    <location>
        <begin position="505"/>
        <end position="526"/>
    </location>
</feature>
<dbReference type="InterPro" id="IPR011701">
    <property type="entry name" value="MFS"/>
</dbReference>
<evidence type="ECO:0000256" key="4">
    <source>
        <dbReference type="ARBA" id="ARBA00023136"/>
    </source>
</evidence>
<feature type="domain" description="Major facilitator superfamily (MFS) profile" evidence="6">
    <location>
        <begin position="105"/>
        <end position="530"/>
    </location>
</feature>
<dbReference type="PANTHER" id="PTHR23502">
    <property type="entry name" value="MAJOR FACILITATOR SUPERFAMILY"/>
    <property type="match status" value="1"/>
</dbReference>
<feature type="transmembrane region" description="Helical" evidence="5">
    <location>
        <begin position="171"/>
        <end position="189"/>
    </location>
</feature>
<feature type="transmembrane region" description="Helical" evidence="5">
    <location>
        <begin position="437"/>
        <end position="460"/>
    </location>
</feature>